<evidence type="ECO:0000313" key="2">
    <source>
        <dbReference type="EMBL" id="KAL0059404.1"/>
    </source>
</evidence>
<name>A0ABR2ZDX3_9AGAR</name>
<feature type="compositionally biased region" description="Polar residues" evidence="1">
    <location>
        <begin position="1"/>
        <end position="16"/>
    </location>
</feature>
<feature type="compositionally biased region" description="Basic and acidic residues" evidence="1">
    <location>
        <begin position="18"/>
        <end position="36"/>
    </location>
</feature>
<proteinExistence type="predicted"/>
<comment type="caution">
    <text evidence="2">The sequence shown here is derived from an EMBL/GenBank/DDBJ whole genome shotgun (WGS) entry which is preliminary data.</text>
</comment>
<feature type="compositionally biased region" description="Basic and acidic residues" evidence="1">
    <location>
        <begin position="222"/>
        <end position="231"/>
    </location>
</feature>
<feature type="region of interest" description="Disordered" evidence="1">
    <location>
        <begin position="185"/>
        <end position="247"/>
    </location>
</feature>
<accession>A0ABR2ZDX3</accession>
<keyword evidence="3" id="KW-1185">Reference proteome</keyword>
<dbReference type="EMBL" id="JBBXMP010000228">
    <property type="protein sequence ID" value="KAL0059404.1"/>
    <property type="molecule type" value="Genomic_DNA"/>
</dbReference>
<organism evidence="2 3">
    <name type="scientific">Marasmius tenuissimus</name>
    <dbReference type="NCBI Taxonomy" id="585030"/>
    <lineage>
        <taxon>Eukaryota</taxon>
        <taxon>Fungi</taxon>
        <taxon>Dikarya</taxon>
        <taxon>Basidiomycota</taxon>
        <taxon>Agaricomycotina</taxon>
        <taxon>Agaricomycetes</taxon>
        <taxon>Agaricomycetidae</taxon>
        <taxon>Agaricales</taxon>
        <taxon>Marasmiineae</taxon>
        <taxon>Marasmiaceae</taxon>
        <taxon>Marasmius</taxon>
    </lineage>
</organism>
<evidence type="ECO:0000313" key="3">
    <source>
        <dbReference type="Proteomes" id="UP001437256"/>
    </source>
</evidence>
<gene>
    <name evidence="2" type="ORF">AAF712_013845</name>
</gene>
<sequence>MSKYSSQTLSQNQSARTHARDSRREGLAKIPEDKTTEGSNPVGVLASVVSSRRLRAHETPANPLAVQSPPKAPRKRRYTTTAVLMEDSIPFDFTSFSEWYDTLTLEKRRALMVSMMEVCKERDATGDANMSVDVDPSELAFQWRVEADDDECLVLQFSRWFTSLEPSQQDNTLAYSALADGEKVDDLPTEKEVEEGENKENRQVARPFVKEPSFVEGSSSRDTPRDAETDPKSIAAKGKGKTRRLTREASSELFSWAQSYVQRKPATLPKVPVAKPPRAQVMAPIVEEDQAPIMVAFELPKPPKRGYRAKLTRSGTLVVDSRGQPIFEKIPAKYQVRQEVPQRN</sequence>
<evidence type="ECO:0000256" key="1">
    <source>
        <dbReference type="SAM" id="MobiDB-lite"/>
    </source>
</evidence>
<protein>
    <submittedName>
        <fullName evidence="2">Uncharacterized protein</fullName>
    </submittedName>
</protein>
<feature type="compositionally biased region" description="Basic and acidic residues" evidence="1">
    <location>
        <begin position="185"/>
        <end position="203"/>
    </location>
</feature>
<reference evidence="2 3" key="1">
    <citation type="submission" date="2024-05" db="EMBL/GenBank/DDBJ databases">
        <title>A draft genome resource for the thread blight pathogen Marasmius tenuissimus strain MS-2.</title>
        <authorList>
            <person name="Yulfo-Soto G.E."/>
            <person name="Baruah I.K."/>
            <person name="Amoako-Attah I."/>
            <person name="Bukari Y."/>
            <person name="Meinhardt L.W."/>
            <person name="Bailey B.A."/>
            <person name="Cohen S.P."/>
        </authorList>
    </citation>
    <scope>NUCLEOTIDE SEQUENCE [LARGE SCALE GENOMIC DNA]</scope>
    <source>
        <strain evidence="2 3">MS-2</strain>
    </source>
</reference>
<feature type="region of interest" description="Disordered" evidence="1">
    <location>
        <begin position="1"/>
        <end position="73"/>
    </location>
</feature>
<dbReference type="Proteomes" id="UP001437256">
    <property type="component" value="Unassembled WGS sequence"/>
</dbReference>